<accession>A0ABY4GYV1</accession>
<gene>
    <name evidence="1" type="ORF">MUO14_23960</name>
</gene>
<dbReference type="EMBL" id="CP095074">
    <property type="protein sequence ID" value="UOQ93387.1"/>
    <property type="molecule type" value="Genomic_DNA"/>
</dbReference>
<sequence>MLNNASEANSVFRDMLGLKNQRKSLTDKIDSRKAHLIMYLKQNGPTLVYNGEKPTIIEVVKKSVKQIDKAALAYDLGIPANSLTPIRIAKLVEDGKLTYAKILEYQYEEEDYRLRQHKAKKKEIEKFRNQK</sequence>
<keyword evidence="2" id="KW-1185">Reference proteome</keyword>
<protein>
    <submittedName>
        <fullName evidence="1">Uncharacterized protein</fullName>
    </submittedName>
</protein>
<name>A0ABY4GYV1_9BACI</name>
<evidence type="ECO:0000313" key="1">
    <source>
        <dbReference type="EMBL" id="UOQ93387.1"/>
    </source>
</evidence>
<reference evidence="1 2" key="1">
    <citation type="submission" date="2022-04" db="EMBL/GenBank/DDBJ databases">
        <title>Halobacillus sp. isolated from saltern.</title>
        <authorList>
            <person name="Won M."/>
            <person name="Lee C.-M."/>
            <person name="Woen H.-Y."/>
            <person name="Kwon S.-W."/>
        </authorList>
    </citation>
    <scope>NUCLEOTIDE SEQUENCE [LARGE SCALE GENOMIC DNA]</scope>
    <source>
        <strain evidence="1 2">SSTM10-2</strain>
    </source>
</reference>
<organism evidence="1 2">
    <name type="scientific">Halobacillus shinanisalinarum</name>
    <dbReference type="NCBI Taxonomy" id="2932258"/>
    <lineage>
        <taxon>Bacteria</taxon>
        <taxon>Bacillati</taxon>
        <taxon>Bacillota</taxon>
        <taxon>Bacilli</taxon>
        <taxon>Bacillales</taxon>
        <taxon>Bacillaceae</taxon>
        <taxon>Halobacillus</taxon>
    </lineage>
</organism>
<dbReference type="Proteomes" id="UP000831880">
    <property type="component" value="Chromosome"/>
</dbReference>
<evidence type="ECO:0000313" key="2">
    <source>
        <dbReference type="Proteomes" id="UP000831880"/>
    </source>
</evidence>
<proteinExistence type="predicted"/>
<dbReference type="RefSeq" id="WP_244752987.1">
    <property type="nucleotide sequence ID" value="NZ_CP095074.1"/>
</dbReference>